<dbReference type="NCBIfam" id="TIGR00915">
    <property type="entry name" value="2A0602"/>
    <property type="match status" value="1"/>
</dbReference>
<organism evidence="11 12">
    <name type="scientific">Terriglobus aquaticus</name>
    <dbReference type="NCBI Taxonomy" id="940139"/>
    <lineage>
        <taxon>Bacteria</taxon>
        <taxon>Pseudomonadati</taxon>
        <taxon>Acidobacteriota</taxon>
        <taxon>Terriglobia</taxon>
        <taxon>Terriglobales</taxon>
        <taxon>Acidobacteriaceae</taxon>
        <taxon>Terriglobus</taxon>
    </lineage>
</organism>
<evidence type="ECO:0000256" key="7">
    <source>
        <dbReference type="ARBA" id="ARBA00022989"/>
    </source>
</evidence>
<feature type="region of interest" description="Disordered" evidence="9">
    <location>
        <begin position="1063"/>
        <end position="1093"/>
    </location>
</feature>
<gene>
    <name evidence="11" type="ORF">ACK2TP_15155</name>
</gene>
<evidence type="ECO:0000256" key="8">
    <source>
        <dbReference type="ARBA" id="ARBA00023136"/>
    </source>
</evidence>
<keyword evidence="5" id="KW-0997">Cell inner membrane</keyword>
<feature type="transmembrane region" description="Helical" evidence="10">
    <location>
        <begin position="451"/>
        <end position="471"/>
    </location>
</feature>
<dbReference type="InterPro" id="IPR004764">
    <property type="entry name" value="MdtF-like"/>
</dbReference>
<dbReference type="Proteomes" id="UP001634747">
    <property type="component" value="Unassembled WGS sequence"/>
</dbReference>
<dbReference type="Gene3D" id="3.30.70.1440">
    <property type="entry name" value="Multidrug efflux transporter AcrB pore domain"/>
    <property type="match status" value="1"/>
</dbReference>
<comment type="subcellular location">
    <subcellularLocation>
        <location evidence="1">Cell inner membrane</location>
        <topology evidence="1">Multi-pass membrane protein</topology>
    </subcellularLocation>
</comment>
<dbReference type="PANTHER" id="PTHR32063">
    <property type="match status" value="1"/>
</dbReference>
<keyword evidence="8 10" id="KW-0472">Membrane</keyword>
<comment type="caution">
    <text evidence="11">The sequence shown here is derived from an EMBL/GenBank/DDBJ whole genome shotgun (WGS) entry which is preliminary data.</text>
</comment>
<evidence type="ECO:0000256" key="2">
    <source>
        <dbReference type="ARBA" id="ARBA00010942"/>
    </source>
</evidence>
<evidence type="ECO:0000256" key="10">
    <source>
        <dbReference type="SAM" id="Phobius"/>
    </source>
</evidence>
<dbReference type="Gene3D" id="1.20.1640.10">
    <property type="entry name" value="Multidrug efflux transporter AcrB transmembrane domain"/>
    <property type="match status" value="2"/>
</dbReference>
<dbReference type="SUPFAM" id="SSF82866">
    <property type="entry name" value="Multidrug efflux transporter AcrB transmembrane domain"/>
    <property type="match status" value="2"/>
</dbReference>
<feature type="transmembrane region" description="Helical" evidence="10">
    <location>
        <begin position="994"/>
        <end position="1015"/>
    </location>
</feature>
<dbReference type="PANTHER" id="PTHR32063:SF11">
    <property type="entry name" value="CATION OR DRUG EFFLUX SYSTEM PROTEIN"/>
    <property type="match status" value="1"/>
</dbReference>
<reference evidence="11 12" key="1">
    <citation type="submission" date="2024-12" db="EMBL/GenBank/DDBJ databases">
        <authorList>
            <person name="Lee Y."/>
        </authorList>
    </citation>
    <scope>NUCLEOTIDE SEQUENCE [LARGE SCALE GENOMIC DNA]</scope>
    <source>
        <strain evidence="11 12">03SUJ4</strain>
    </source>
</reference>
<evidence type="ECO:0000256" key="1">
    <source>
        <dbReference type="ARBA" id="ARBA00004429"/>
    </source>
</evidence>
<dbReference type="Pfam" id="PF00873">
    <property type="entry name" value="ACR_tran"/>
    <property type="match status" value="1"/>
</dbReference>
<comment type="similarity">
    <text evidence="2">Belongs to the resistance-nodulation-cell division (RND) (TC 2.A.6) family.</text>
</comment>
<evidence type="ECO:0000256" key="6">
    <source>
        <dbReference type="ARBA" id="ARBA00022692"/>
    </source>
</evidence>
<feature type="transmembrane region" description="Helical" evidence="10">
    <location>
        <begin position="1027"/>
        <end position="1053"/>
    </location>
</feature>
<evidence type="ECO:0000313" key="12">
    <source>
        <dbReference type="Proteomes" id="UP001634747"/>
    </source>
</evidence>
<dbReference type="SUPFAM" id="SSF82693">
    <property type="entry name" value="Multidrug efflux transporter AcrB pore domain, PN1, PN2, PC1 and PC2 subdomains"/>
    <property type="match status" value="3"/>
</dbReference>
<dbReference type="Gene3D" id="3.30.70.1320">
    <property type="entry name" value="Multidrug efflux transporter AcrB pore domain like"/>
    <property type="match status" value="1"/>
</dbReference>
<feature type="transmembrane region" description="Helical" evidence="10">
    <location>
        <begin position="562"/>
        <end position="582"/>
    </location>
</feature>
<feature type="transmembrane region" description="Helical" evidence="10">
    <location>
        <begin position="491"/>
        <end position="514"/>
    </location>
</feature>
<evidence type="ECO:0000256" key="3">
    <source>
        <dbReference type="ARBA" id="ARBA00022448"/>
    </source>
</evidence>
<dbReference type="SUPFAM" id="SSF82714">
    <property type="entry name" value="Multidrug efflux transporter AcrB TolC docking domain, DN and DC subdomains"/>
    <property type="match status" value="2"/>
</dbReference>
<dbReference type="Gene3D" id="3.30.70.1430">
    <property type="entry name" value="Multidrug efflux transporter AcrB pore domain"/>
    <property type="match status" value="2"/>
</dbReference>
<feature type="transmembrane region" description="Helical" evidence="10">
    <location>
        <begin position="950"/>
        <end position="973"/>
    </location>
</feature>
<keyword evidence="4" id="KW-1003">Cell membrane</keyword>
<protein>
    <submittedName>
        <fullName evidence="11">Efflux RND transporter permease subunit</fullName>
    </submittedName>
</protein>
<keyword evidence="7 10" id="KW-1133">Transmembrane helix</keyword>
<dbReference type="EMBL" id="JBJYXY010000001">
    <property type="protein sequence ID" value="MFN2977109.1"/>
    <property type="molecule type" value="Genomic_DNA"/>
</dbReference>
<proteinExistence type="inferred from homology"/>
<dbReference type="InterPro" id="IPR001036">
    <property type="entry name" value="Acrflvin-R"/>
</dbReference>
<accession>A0ABW9KRH7</accession>
<dbReference type="PRINTS" id="PR00702">
    <property type="entry name" value="ACRIFLAVINRP"/>
</dbReference>
<name>A0ABW9KRH7_9BACT</name>
<feature type="transmembrane region" description="Helical" evidence="10">
    <location>
        <begin position="920"/>
        <end position="944"/>
    </location>
</feature>
<dbReference type="Gene3D" id="3.30.2090.10">
    <property type="entry name" value="Multidrug efflux transporter AcrB TolC docking domain, DN and DC subdomains"/>
    <property type="match status" value="2"/>
</dbReference>
<feature type="transmembrane region" description="Helical" evidence="10">
    <location>
        <begin position="383"/>
        <end position="404"/>
    </location>
</feature>
<evidence type="ECO:0000313" key="11">
    <source>
        <dbReference type="EMBL" id="MFN2977109.1"/>
    </source>
</evidence>
<keyword evidence="12" id="KW-1185">Reference proteome</keyword>
<feature type="transmembrane region" description="Helical" evidence="10">
    <location>
        <begin position="357"/>
        <end position="376"/>
    </location>
</feature>
<evidence type="ECO:0000256" key="5">
    <source>
        <dbReference type="ARBA" id="ARBA00022519"/>
    </source>
</evidence>
<feature type="compositionally biased region" description="Basic and acidic residues" evidence="9">
    <location>
        <begin position="1083"/>
        <end position="1093"/>
    </location>
</feature>
<sequence length="1093" mass="116839">MVEFFIRRPIFATVCALLIILAGAVSVPSIPISLYPQLAPPQVVVACNYVGANSSTVESAVTIPLETAINGVEGMRYMSSTSSNDGTSTITITFQTGYDLSIAAVDVQNRVATAQGRLPATVNNTGISITKANSNFVLAAGFFSPDKSLSQAFISNYLDVYVSDALKRVPGVGAVVIFGERKYAMRIWLDPSQLAARGLTALDVQNALQEQNVEVAAGQLGQPPSVKGQQYAMAVRVVGRLTDPREFDNIILKNATGTGGTVNSNGTANSGLVLLRDVGHAEVGAENYNTDLQFNFGNQGGEAIGLGIQQLSNANALDVERQCLAVLAELQKQFPPGMKGVVAVDTTTVVSDSIKEVRSTIIEAIIIVILVIFLFLQDWRSTVIPSITIPVSLIGTFAFIKVFGFSINSLTLFGITLATGLVVDDAIVVIENVQRHLEEGVADSRKATSIAMSEVTSAVIATSLVLISVFVPVSFFPGTTGILYKQFSLTIAFSIAISAFNALTLTPALSAILLHRDKQLLPNILKPISFVLQKPVGWFETGLQRVIKAYARIVTFVVAHRYVLLLLFVVLLGATVFIYNAVPTAFVPQEDQGYFLVIVQTPPGASLDYTRDVAAKGAALIRQDDDVFGTFSVMGFSLAGGSSPNSGIIFAPLKPVDERTKKGAGHDAASIVGRIRPQLFGVPGGVLFATEPPAIQGIGTVGGFQFILQDQGRNTFADIDRVAHLAVARSTAPTSGLVGLNTQFTANDPQLFVTIDREKAKAMSVPLSQITTAMGVYMGSAYINDFDFNNRSYRVYIQADQQFRRNASDLRQFYVKSDAGQMIPLDNLVALKETSGPQVINHYNIFRSAEIDGSPAPGQSSGQGLDNMVKLFNQVKMPGMMYSWTGLALEETESAGKTAIIFGLGILVVYLTLAAQYESFALPFIILLAVPTAILGALGLVSLRGLTDDVYVQIGMVMLIGLSAKNSILIVEFAEEIRHKGASVIDAAIQASELRLRPILMTSFAFILGVLPLYFATGAGSNGRHSVGTAVVGGMLASTLLNLFFIPVLYVILSSLLERFRRKPGKPHSGEPAVGETVPLLDPSHELPPPHEA</sequence>
<feature type="transmembrane region" description="Helical" evidence="10">
    <location>
        <begin position="895"/>
        <end position="913"/>
    </location>
</feature>
<dbReference type="InterPro" id="IPR027463">
    <property type="entry name" value="AcrB_DN_DC_subdom"/>
</dbReference>
<feature type="transmembrane region" description="Helical" evidence="10">
    <location>
        <begin position="410"/>
        <end position="430"/>
    </location>
</feature>
<keyword evidence="6 10" id="KW-0812">Transmembrane</keyword>
<evidence type="ECO:0000256" key="9">
    <source>
        <dbReference type="SAM" id="MobiDB-lite"/>
    </source>
</evidence>
<dbReference type="RefSeq" id="WP_263414718.1">
    <property type="nucleotide sequence ID" value="NZ_BAABBH010000001.1"/>
</dbReference>
<keyword evidence="3" id="KW-0813">Transport</keyword>
<evidence type="ECO:0000256" key="4">
    <source>
        <dbReference type="ARBA" id="ARBA00022475"/>
    </source>
</evidence>